<dbReference type="AlphaFoldDB" id="A0A0H5Q5W3"/>
<accession>A0A0H5Q5W3</accession>
<sequence>MGVQVPIGEAQCAIEFQCAGRPDVAVTTIGVRPSGGLTAPEIADAVYTAVVSSGIWGITDVSNQWTFNGVRAALQTSAGFITGEELEAEVGEGSWGPPPPQCAVLVQKRTGFGGRQNRGRMFVPPFHLNESTDVSAAGEINGTRRDELETIFDDFVSDLGTANVPAVLFHEDGSASTVITSLTVLSRLATQRSRIR</sequence>
<protein>
    <submittedName>
        <fullName evidence="1">Uncharacterized protein</fullName>
    </submittedName>
</protein>
<organism evidence="1">
    <name type="scientific">uncultured prokaryote</name>
    <dbReference type="NCBI Taxonomy" id="198431"/>
    <lineage>
        <taxon>unclassified sequences</taxon>
        <taxon>environmental samples</taxon>
    </lineage>
</organism>
<dbReference type="EMBL" id="LN853851">
    <property type="protein sequence ID" value="CRY96805.1"/>
    <property type="molecule type" value="Genomic_DNA"/>
</dbReference>
<proteinExistence type="predicted"/>
<name>A0A0H5Q5W3_9ZZZZ</name>
<reference evidence="1" key="1">
    <citation type="submission" date="2015-06" db="EMBL/GenBank/DDBJ databases">
        <authorList>
            <person name="Joergensen T."/>
        </authorList>
    </citation>
    <scope>NUCLEOTIDE SEQUENCE</scope>
    <source>
        <strain evidence="1">RGFK1281</strain>
    </source>
</reference>
<evidence type="ECO:0000313" key="1">
    <source>
        <dbReference type="EMBL" id="CRY96805.1"/>
    </source>
</evidence>
<reference evidence="1" key="2">
    <citation type="submission" date="2015-07" db="EMBL/GenBank/DDBJ databases">
        <title>Plasmids, circular viruses and viroids from rat gut.</title>
        <authorList>
            <person name="Jorgensen T.J."/>
            <person name="Hansen M.A."/>
            <person name="Xu Z."/>
            <person name="Tabak M.A."/>
            <person name="Sorensen S.J."/>
            <person name="Hansen L.H."/>
        </authorList>
    </citation>
    <scope>NUCLEOTIDE SEQUENCE</scope>
    <source>
        <strain evidence="1">RGFK1281</strain>
    </source>
</reference>